<keyword evidence="2" id="KW-1185">Reference proteome</keyword>
<sequence length="8" mass="1083">PRRDDRRL</sequence>
<evidence type="ECO:0000313" key="1">
    <source>
        <dbReference type="EMBL" id="CRK39947.1"/>
    </source>
</evidence>
<feature type="non-terminal residue" evidence="1">
    <location>
        <position position="1"/>
    </location>
</feature>
<dbReference type="EMBL" id="CVQH01026063">
    <property type="protein sequence ID" value="CRK39947.1"/>
    <property type="molecule type" value="Genomic_DNA"/>
</dbReference>
<dbReference type="Proteomes" id="UP000044602">
    <property type="component" value="Unassembled WGS sequence"/>
</dbReference>
<accession>A0A0G4N0H4</accession>
<evidence type="ECO:0000313" key="2">
    <source>
        <dbReference type="Proteomes" id="UP000044602"/>
    </source>
</evidence>
<gene>
    <name evidence="1" type="ORF">BN1708_020677</name>
</gene>
<protein>
    <submittedName>
        <fullName evidence="1">Uncharacterized protein</fullName>
    </submittedName>
</protein>
<organism evidence="1 2">
    <name type="scientific">Verticillium longisporum</name>
    <name type="common">Verticillium dahliae var. longisporum</name>
    <dbReference type="NCBI Taxonomy" id="100787"/>
    <lineage>
        <taxon>Eukaryota</taxon>
        <taxon>Fungi</taxon>
        <taxon>Dikarya</taxon>
        <taxon>Ascomycota</taxon>
        <taxon>Pezizomycotina</taxon>
        <taxon>Sordariomycetes</taxon>
        <taxon>Hypocreomycetidae</taxon>
        <taxon>Glomerellales</taxon>
        <taxon>Plectosphaerellaceae</taxon>
        <taxon>Verticillium</taxon>
    </lineage>
</organism>
<proteinExistence type="predicted"/>
<name>A0A0G4N0H4_VERLO</name>
<reference evidence="1 2" key="1">
    <citation type="submission" date="2015-05" db="EMBL/GenBank/DDBJ databases">
        <authorList>
            <person name="Wang D.B."/>
            <person name="Wang M."/>
        </authorList>
    </citation>
    <scope>NUCLEOTIDE SEQUENCE [LARGE SCALE GENOMIC DNA]</scope>
    <source>
        <strain evidence="1">VL1</strain>
    </source>
</reference>